<gene>
    <name evidence="2" type="ORF">BRUM_1502</name>
</gene>
<feature type="domain" description="Glycosyltransferase 2-like" evidence="1">
    <location>
        <begin position="5"/>
        <end position="127"/>
    </location>
</feature>
<proteinExistence type="predicted"/>
<evidence type="ECO:0000313" key="2">
    <source>
        <dbReference type="EMBL" id="KFI86062.1"/>
    </source>
</evidence>
<dbReference type="Gene3D" id="3.90.550.10">
    <property type="entry name" value="Spore Coat Polysaccharide Biosynthesis Protein SpsA, Chain A"/>
    <property type="match status" value="1"/>
</dbReference>
<organism evidence="2 3">
    <name type="scientific">Bifidobacterium ruminantium</name>
    <dbReference type="NCBI Taxonomy" id="78346"/>
    <lineage>
        <taxon>Bacteria</taxon>
        <taxon>Bacillati</taxon>
        <taxon>Actinomycetota</taxon>
        <taxon>Actinomycetes</taxon>
        <taxon>Bifidobacteriales</taxon>
        <taxon>Bifidobacteriaceae</taxon>
        <taxon>Bifidobacterium</taxon>
    </lineage>
</organism>
<dbReference type="Pfam" id="PF00535">
    <property type="entry name" value="Glycos_transf_2"/>
    <property type="match status" value="1"/>
</dbReference>
<accession>A0A087CS12</accession>
<dbReference type="InterPro" id="IPR029044">
    <property type="entry name" value="Nucleotide-diphossugar_trans"/>
</dbReference>
<evidence type="ECO:0000259" key="1">
    <source>
        <dbReference type="Pfam" id="PF00535"/>
    </source>
</evidence>
<dbReference type="SUPFAM" id="SSF53448">
    <property type="entry name" value="Nucleotide-diphospho-sugar transferases"/>
    <property type="match status" value="1"/>
</dbReference>
<dbReference type="AlphaFoldDB" id="A0A087CS12"/>
<dbReference type="PANTHER" id="PTHR22916:SF3">
    <property type="entry name" value="UDP-GLCNAC:BETAGAL BETA-1,3-N-ACETYLGLUCOSAMINYLTRANSFERASE-LIKE PROTEIN 1"/>
    <property type="match status" value="1"/>
</dbReference>
<dbReference type="CDD" id="cd00761">
    <property type="entry name" value="Glyco_tranf_GTA_type"/>
    <property type="match status" value="1"/>
</dbReference>
<dbReference type="EMBL" id="JGZL01000015">
    <property type="protein sequence ID" value="KFI86062.1"/>
    <property type="molecule type" value="Genomic_DNA"/>
</dbReference>
<comment type="caution">
    <text evidence="2">The sequence shown here is derived from an EMBL/GenBank/DDBJ whole genome shotgun (WGS) entry which is preliminary data.</text>
</comment>
<keyword evidence="2" id="KW-0808">Transferase</keyword>
<protein>
    <submittedName>
        <fullName evidence="2">Glycosyl transferase family protein</fullName>
    </submittedName>
</protein>
<sequence length="405" mass="45944">MPQLSIIIPAYNNSRYLPECIRSLTMQDYRDIEIIVVDDASTDDTSSVVKDLAEHDSRIRLIQHKKNAGTLASRKSGILASHGSYVMLIDQDDALAPNALTSLMLFAQQHPADIYHFGVKVHAANSQAQQAAAGMTSFLTPTPRTLQGEDILQYQFASSKGFDWHVHHKMYSGDFARNAYTLASDTRLVLSDDLYMSFILCSTASTYIAIPDSPWYIYHLGRGDTLGQQLTPKTSETIAQRDAQALSLLKKFVSQESSKIKRSDWDDRLADVRNRLIEHTMNEWKDNLPSENQKKTLQRILQYWEPDTVCGEIYRYVRDYAYAYLTAKDHKSQKALCDKANAKTYLDMARYIEKNNGLPGSSKNNHYLGLREIAYTHLYDSGLLARPQSQPRGLRALLSTFLTRL</sequence>
<keyword evidence="3" id="KW-1185">Reference proteome</keyword>
<dbReference type="Proteomes" id="UP000029078">
    <property type="component" value="Unassembled WGS sequence"/>
</dbReference>
<reference evidence="2 3" key="1">
    <citation type="submission" date="2014-03" db="EMBL/GenBank/DDBJ databases">
        <title>Genomics of Bifidobacteria.</title>
        <authorList>
            <person name="Ventura M."/>
            <person name="Milani C."/>
            <person name="Lugli G.A."/>
        </authorList>
    </citation>
    <scope>NUCLEOTIDE SEQUENCE [LARGE SCALE GENOMIC DNA]</scope>
    <source>
        <strain evidence="2 3">LMG 21811</strain>
    </source>
</reference>
<dbReference type="RefSeq" id="WP_026647144.1">
    <property type="nucleotide sequence ID" value="NZ_JGZL01000015.1"/>
</dbReference>
<dbReference type="GO" id="GO:0016758">
    <property type="term" value="F:hexosyltransferase activity"/>
    <property type="evidence" value="ECO:0007669"/>
    <property type="project" value="UniProtKB-ARBA"/>
</dbReference>
<dbReference type="InterPro" id="IPR001173">
    <property type="entry name" value="Glyco_trans_2-like"/>
</dbReference>
<dbReference type="PANTHER" id="PTHR22916">
    <property type="entry name" value="GLYCOSYLTRANSFERASE"/>
    <property type="match status" value="1"/>
</dbReference>
<name>A0A087CS12_BIFRU</name>
<evidence type="ECO:0000313" key="3">
    <source>
        <dbReference type="Proteomes" id="UP000029078"/>
    </source>
</evidence>
<dbReference type="STRING" id="78346.BRUM_1502"/>
<dbReference type="eggNOG" id="COG0463">
    <property type="taxonomic scope" value="Bacteria"/>
</dbReference>